<protein>
    <recommendedName>
        <fullName evidence="3">DNA-binding protein</fullName>
    </recommendedName>
</protein>
<reference evidence="1 2" key="1">
    <citation type="submission" date="2017-08" db="EMBL/GenBank/DDBJ databases">
        <title>Complete genome of Colwellia sp. NB097-1, a psychrophile bacterium ioslated from Bering Sea.</title>
        <authorList>
            <person name="Chen X."/>
        </authorList>
    </citation>
    <scope>NUCLEOTIDE SEQUENCE [LARGE SCALE GENOMIC DNA]</scope>
    <source>
        <strain evidence="1 2">NB097-1</strain>
    </source>
</reference>
<evidence type="ECO:0000313" key="1">
    <source>
        <dbReference type="EMBL" id="ASP47126.1"/>
    </source>
</evidence>
<evidence type="ECO:0000313" key="2">
    <source>
        <dbReference type="Proteomes" id="UP000202259"/>
    </source>
</evidence>
<dbReference type="KEGG" id="cber:B5D82_04710"/>
<evidence type="ECO:0008006" key="3">
    <source>
        <dbReference type="Google" id="ProtNLM"/>
    </source>
</evidence>
<keyword evidence="2" id="KW-1185">Reference proteome</keyword>
<accession>A0A222G5E4</accession>
<dbReference type="EMBL" id="CP020465">
    <property type="protein sequence ID" value="ASP47126.1"/>
    <property type="molecule type" value="Genomic_DNA"/>
</dbReference>
<sequence>MKTETRLYASLRQLLDEKEASLIIGAAPPTLRKSRCTGELFGLPAPKYLKLGRTIRYQASVLNDWLESLEGYSIQPIGSKDDD</sequence>
<dbReference type="AlphaFoldDB" id="A0A222G5E4"/>
<proteinExistence type="predicted"/>
<dbReference type="Proteomes" id="UP000202259">
    <property type="component" value="Chromosome"/>
</dbReference>
<dbReference type="RefSeq" id="WP_081149616.1">
    <property type="nucleotide sequence ID" value="NZ_CP020465.1"/>
</dbReference>
<organism evidence="1 2">
    <name type="scientific">Cognaticolwellia beringensis</name>
    <dbReference type="NCBI Taxonomy" id="1967665"/>
    <lineage>
        <taxon>Bacteria</taxon>
        <taxon>Pseudomonadati</taxon>
        <taxon>Pseudomonadota</taxon>
        <taxon>Gammaproteobacteria</taxon>
        <taxon>Alteromonadales</taxon>
        <taxon>Colwelliaceae</taxon>
        <taxon>Cognaticolwellia</taxon>
    </lineage>
</organism>
<name>A0A222G5E4_9GAMM</name>
<gene>
    <name evidence="1" type="ORF">B5D82_04710</name>
</gene>